<dbReference type="GeneTree" id="ENSGT00940000154896"/>
<feature type="transmembrane region" description="Helical" evidence="6">
    <location>
        <begin position="31"/>
        <end position="50"/>
    </location>
</feature>
<evidence type="ECO:0000256" key="3">
    <source>
        <dbReference type="ARBA" id="ARBA00022692"/>
    </source>
</evidence>
<dbReference type="PROSITE" id="PS50267">
    <property type="entry name" value="NA_NEUROTRAN_SYMP_3"/>
    <property type="match status" value="1"/>
</dbReference>
<evidence type="ECO:0000256" key="5">
    <source>
        <dbReference type="ARBA" id="ARBA00023136"/>
    </source>
</evidence>
<sequence>MITVNYIYGYKRFAQDIEWMIGHKPNIFWQLTWRFISPAIMLAIFIYYLVDQVQTTVVYNTWDPNDDAFPVQKQKSFPAWVTFIIVLLAGIPSVVIPAYIIVTLLFKLWRHYNPRQDRNLVMVPPSTILPPTFSSTHLTQTRSSFVSIDSSGIDRRPEFIGHVNPVYEVE</sequence>
<dbReference type="GO" id="GO:0031526">
    <property type="term" value="C:brush border membrane"/>
    <property type="evidence" value="ECO:0007669"/>
    <property type="project" value="TreeGrafter"/>
</dbReference>
<dbReference type="PANTHER" id="PTHR11616">
    <property type="entry name" value="SODIUM/CHLORIDE DEPENDENT TRANSPORTER"/>
    <property type="match status" value="1"/>
</dbReference>
<keyword evidence="4 6" id="KW-1133">Transmembrane helix</keyword>
<keyword evidence="5 6" id="KW-0472">Membrane</keyword>
<dbReference type="Ensembl" id="ENSEBUT00000008790.1">
    <property type="protein sequence ID" value="ENSEBUP00000008293.1"/>
    <property type="gene ID" value="ENSEBUG00000005380.1"/>
</dbReference>
<keyword evidence="3 6" id="KW-0812">Transmembrane</keyword>
<dbReference type="AlphaFoldDB" id="A0A8C4Q0T4"/>
<evidence type="ECO:0000256" key="1">
    <source>
        <dbReference type="ARBA" id="ARBA00004141"/>
    </source>
</evidence>
<protein>
    <submittedName>
        <fullName evidence="7">Uncharacterized protein</fullName>
    </submittedName>
</protein>
<keyword evidence="2" id="KW-0813">Transport</keyword>
<evidence type="ECO:0000313" key="7">
    <source>
        <dbReference type="Ensembl" id="ENSEBUP00000008293.1"/>
    </source>
</evidence>
<dbReference type="Proteomes" id="UP000694388">
    <property type="component" value="Unplaced"/>
</dbReference>
<dbReference type="GO" id="GO:0015175">
    <property type="term" value="F:neutral L-amino acid transmembrane transporter activity"/>
    <property type="evidence" value="ECO:0007669"/>
    <property type="project" value="TreeGrafter"/>
</dbReference>
<organism evidence="7 8">
    <name type="scientific">Eptatretus burgeri</name>
    <name type="common">Inshore hagfish</name>
    <dbReference type="NCBI Taxonomy" id="7764"/>
    <lineage>
        <taxon>Eukaryota</taxon>
        <taxon>Metazoa</taxon>
        <taxon>Chordata</taxon>
        <taxon>Craniata</taxon>
        <taxon>Vertebrata</taxon>
        <taxon>Cyclostomata</taxon>
        <taxon>Myxini</taxon>
        <taxon>Myxiniformes</taxon>
        <taxon>Myxinidae</taxon>
        <taxon>Eptatretinae</taxon>
        <taxon>Eptatretus</taxon>
    </lineage>
</organism>
<reference evidence="7" key="1">
    <citation type="submission" date="2025-08" db="UniProtKB">
        <authorList>
            <consortium name="Ensembl"/>
        </authorList>
    </citation>
    <scope>IDENTIFICATION</scope>
</reference>
<dbReference type="OMA" id="IAILFNW"/>
<feature type="transmembrane region" description="Helical" evidence="6">
    <location>
        <begin position="79"/>
        <end position="106"/>
    </location>
</feature>
<evidence type="ECO:0000256" key="4">
    <source>
        <dbReference type="ARBA" id="ARBA00022989"/>
    </source>
</evidence>
<reference evidence="7" key="2">
    <citation type="submission" date="2025-09" db="UniProtKB">
        <authorList>
            <consortium name="Ensembl"/>
        </authorList>
    </citation>
    <scope>IDENTIFICATION</scope>
</reference>
<dbReference type="PANTHER" id="PTHR11616:SF125">
    <property type="entry name" value="SODIUM-DEPENDENT NEUTRAL AMINO ACID TRANSPORTER B(0)AT1"/>
    <property type="match status" value="1"/>
</dbReference>
<comment type="subcellular location">
    <subcellularLocation>
        <location evidence="1">Membrane</location>
        <topology evidence="1">Multi-pass membrane protein</topology>
    </subcellularLocation>
</comment>
<dbReference type="InterPro" id="IPR000175">
    <property type="entry name" value="Na/ntran_symport"/>
</dbReference>
<name>A0A8C4Q0T4_EPTBU</name>
<dbReference type="InterPro" id="IPR037272">
    <property type="entry name" value="SNS_sf"/>
</dbReference>
<evidence type="ECO:0000313" key="8">
    <source>
        <dbReference type="Proteomes" id="UP000694388"/>
    </source>
</evidence>
<evidence type="ECO:0000256" key="6">
    <source>
        <dbReference type="SAM" id="Phobius"/>
    </source>
</evidence>
<proteinExistence type="predicted"/>
<keyword evidence="8" id="KW-1185">Reference proteome</keyword>
<dbReference type="SUPFAM" id="SSF161070">
    <property type="entry name" value="SNF-like"/>
    <property type="match status" value="1"/>
</dbReference>
<accession>A0A8C4Q0T4</accession>
<evidence type="ECO:0000256" key="2">
    <source>
        <dbReference type="ARBA" id="ARBA00022448"/>
    </source>
</evidence>
<dbReference type="GO" id="GO:0035725">
    <property type="term" value="P:sodium ion transmembrane transport"/>
    <property type="evidence" value="ECO:0007669"/>
    <property type="project" value="TreeGrafter"/>
</dbReference>
<dbReference type="Pfam" id="PF00209">
    <property type="entry name" value="SNF"/>
    <property type="match status" value="1"/>
</dbReference>